<dbReference type="Pfam" id="PF03140">
    <property type="entry name" value="DUF247"/>
    <property type="match status" value="2"/>
</dbReference>
<comment type="caution">
    <text evidence="2">The sequence shown here is derived from an EMBL/GenBank/DDBJ whole genome shotgun (WGS) entry which is preliminary data.</text>
</comment>
<keyword evidence="1" id="KW-1133">Transmembrane helix</keyword>
<sequence length="855" mass="99749">MHSKMVERAKIECDYLCKTLEESEKQLTGEGNKVSRPKIQRIPAYMAEKLEFQRYYRPQIISLGCFHNKRQGELYKKAWAAMYIRHTNLKAEDLFMELWGNKRMWRNLFDSDMVDTELLIVDGCCVLELLEKSDLSVDPEQELKISMDKLVRVHQDLLILDNQIPFQSLRFFCEDQERLQKCLCNFLQVHGIETSPKLPRKKRENEEVKVAVDGDDEEDPVHLLDYLRKALLMRDQHTFYKAINHKKMKRGSLHLRKYRIGTIQELKAAGIRVTKDSHNNSMYPSFKDGMLQLPELIVDGSTPHIFLNLVAYEMCPDFRNNFDISSFLVFMSSLIDQPEDVKELRLAGIIINELANDKEVADLFNKMDSILVPETPLFAHIRDQIHSHFESKRGRIRMLSWMGEAYNTFFRSPWTIIALLAATLGLTLEESEKQLSGEGNRVSRPKIQREFMGGKVEFERYYWPQIISFHPSDRQSKGWRYKEAWAAMYLKDTNLKVEDLFRELWEENTWSLKPMWLKLYDNPRGLYASSLIVDGCCVLELLEKSDLWVDPEQELKISMDKLVRVHQDLLIMNNQVPFQLLRLLCQDQERLQKCLCNFLQVHGIKVETAPKLPRKKRENEEVKVAVDGDDDEDPVHLLDYLRKALLMRGQHTIYEAINLIPMKRGSLHLRKYRIGTIRELKAAGIRVTKDSHNSLYPSFNDGMLQLPKLIVDGSTPYIFFNLVAFEMSPDFRNNFEVSSFLVFMSSLIDQPEDVKELRMAGIIINELANDKEVADLFNKMDTILVPETLFFAHISLQIHSHFESKRGRIRMLSWMGEASNTFFRSPWTIIALLAATLGLVLTFIQTWFAMHPKAS</sequence>
<name>A0A444XBW6_ARAHY</name>
<dbReference type="PANTHER" id="PTHR31549">
    <property type="entry name" value="PROTEIN, PUTATIVE (DUF247)-RELATED-RELATED"/>
    <property type="match status" value="1"/>
</dbReference>
<feature type="transmembrane region" description="Helical" evidence="1">
    <location>
        <begin position="827"/>
        <end position="850"/>
    </location>
</feature>
<reference evidence="2 3" key="1">
    <citation type="submission" date="2019-01" db="EMBL/GenBank/DDBJ databases">
        <title>Sequencing of cultivated peanut Arachis hypogaea provides insights into genome evolution and oil improvement.</title>
        <authorList>
            <person name="Chen X."/>
        </authorList>
    </citation>
    <scope>NUCLEOTIDE SEQUENCE [LARGE SCALE GENOMIC DNA]</scope>
    <source>
        <strain evidence="3">cv. Fuhuasheng</strain>
        <tissue evidence="2">Leaves</tissue>
    </source>
</reference>
<organism evidence="2 3">
    <name type="scientific">Arachis hypogaea</name>
    <name type="common">Peanut</name>
    <dbReference type="NCBI Taxonomy" id="3818"/>
    <lineage>
        <taxon>Eukaryota</taxon>
        <taxon>Viridiplantae</taxon>
        <taxon>Streptophyta</taxon>
        <taxon>Embryophyta</taxon>
        <taxon>Tracheophyta</taxon>
        <taxon>Spermatophyta</taxon>
        <taxon>Magnoliopsida</taxon>
        <taxon>eudicotyledons</taxon>
        <taxon>Gunneridae</taxon>
        <taxon>Pentapetalae</taxon>
        <taxon>rosids</taxon>
        <taxon>fabids</taxon>
        <taxon>Fabales</taxon>
        <taxon>Fabaceae</taxon>
        <taxon>Papilionoideae</taxon>
        <taxon>50 kb inversion clade</taxon>
        <taxon>dalbergioids sensu lato</taxon>
        <taxon>Dalbergieae</taxon>
        <taxon>Pterocarpus clade</taxon>
        <taxon>Arachis</taxon>
    </lineage>
</organism>
<evidence type="ECO:0000313" key="2">
    <source>
        <dbReference type="EMBL" id="RYQ87204.1"/>
    </source>
</evidence>
<proteinExistence type="predicted"/>
<dbReference type="EMBL" id="SDMP01000019">
    <property type="protein sequence ID" value="RYQ87204.1"/>
    <property type="molecule type" value="Genomic_DNA"/>
</dbReference>
<keyword evidence="1" id="KW-0472">Membrane</keyword>
<gene>
    <name evidence="2" type="ORF">Ahy_B09g094678</name>
</gene>
<protein>
    <submittedName>
        <fullName evidence="2">Uncharacterized protein</fullName>
    </submittedName>
</protein>
<keyword evidence="3" id="KW-1185">Reference proteome</keyword>
<dbReference type="AlphaFoldDB" id="A0A444XBW6"/>
<dbReference type="Proteomes" id="UP000289738">
    <property type="component" value="Chromosome B09"/>
</dbReference>
<dbReference type="InterPro" id="IPR004158">
    <property type="entry name" value="DUF247_pln"/>
</dbReference>
<evidence type="ECO:0000256" key="1">
    <source>
        <dbReference type="SAM" id="Phobius"/>
    </source>
</evidence>
<accession>A0A444XBW6</accession>
<keyword evidence="1" id="KW-0812">Transmembrane</keyword>
<dbReference type="PANTHER" id="PTHR31549:SF191">
    <property type="entry name" value="DUF247 DOMAIN PROTEIN"/>
    <property type="match status" value="1"/>
</dbReference>
<evidence type="ECO:0000313" key="3">
    <source>
        <dbReference type="Proteomes" id="UP000289738"/>
    </source>
</evidence>